<dbReference type="GO" id="GO:0051015">
    <property type="term" value="F:actin filament binding"/>
    <property type="evidence" value="ECO:0007669"/>
    <property type="project" value="InterPro"/>
</dbReference>
<dbReference type="RefSeq" id="WP_105715452.1">
    <property type="nucleotide sequence ID" value="NZ_PVBQ01000002.1"/>
</dbReference>
<feature type="signal peptide" evidence="1">
    <location>
        <begin position="1"/>
        <end position="27"/>
    </location>
</feature>
<organism evidence="2 3">
    <name type="scientific">Sphingobacterium haloxyli</name>
    <dbReference type="NCBI Taxonomy" id="2100533"/>
    <lineage>
        <taxon>Bacteria</taxon>
        <taxon>Pseudomonadati</taxon>
        <taxon>Bacteroidota</taxon>
        <taxon>Sphingobacteriia</taxon>
        <taxon>Sphingobacteriales</taxon>
        <taxon>Sphingobacteriaceae</taxon>
        <taxon>Sphingobacterium</taxon>
    </lineage>
</organism>
<dbReference type="GO" id="GO:0016477">
    <property type="term" value="P:cell migration"/>
    <property type="evidence" value="ECO:0007669"/>
    <property type="project" value="TreeGrafter"/>
</dbReference>
<feature type="chain" id="PRO_5015771953" evidence="1">
    <location>
        <begin position="28"/>
        <end position="573"/>
    </location>
</feature>
<dbReference type="Gene3D" id="3.20.20.80">
    <property type="entry name" value="Glycosidases"/>
    <property type="match status" value="1"/>
</dbReference>
<dbReference type="InterPro" id="IPR008999">
    <property type="entry name" value="Actin-crosslinking"/>
</dbReference>
<dbReference type="SUPFAM" id="SSF50405">
    <property type="entry name" value="Actin-crosslinking proteins"/>
    <property type="match status" value="1"/>
</dbReference>
<comment type="caution">
    <text evidence="2">The sequence shown here is derived from an EMBL/GenBank/DDBJ whole genome shotgun (WGS) entry which is preliminary data.</text>
</comment>
<accession>A0A2S9J814</accession>
<evidence type="ECO:0000313" key="2">
    <source>
        <dbReference type="EMBL" id="PRD48887.1"/>
    </source>
</evidence>
<evidence type="ECO:0000256" key="1">
    <source>
        <dbReference type="SAM" id="SignalP"/>
    </source>
</evidence>
<dbReference type="CDD" id="cd00257">
    <property type="entry name" value="beta-trefoil_FSCN-like"/>
    <property type="match status" value="1"/>
</dbReference>
<reference evidence="2 3" key="1">
    <citation type="submission" date="2018-02" db="EMBL/GenBank/DDBJ databases">
        <title>The draft genome of Sphingobacterium sp. 5JN-11.</title>
        <authorList>
            <person name="Liu L."/>
            <person name="Li L."/>
            <person name="Liang L."/>
            <person name="Zhang X."/>
            <person name="Wang T."/>
        </authorList>
    </citation>
    <scope>NUCLEOTIDE SEQUENCE [LARGE SCALE GENOMIC DNA]</scope>
    <source>
        <strain evidence="2 3">5JN-11</strain>
    </source>
</reference>
<dbReference type="PROSITE" id="PS51257">
    <property type="entry name" value="PROKAR_LIPOPROTEIN"/>
    <property type="match status" value="1"/>
</dbReference>
<proteinExistence type="predicted"/>
<keyword evidence="1" id="KW-0732">Signal</keyword>
<name>A0A2S9J814_9SPHI</name>
<dbReference type="GO" id="GO:0051017">
    <property type="term" value="P:actin filament bundle assembly"/>
    <property type="evidence" value="ECO:0007669"/>
    <property type="project" value="TreeGrafter"/>
</dbReference>
<evidence type="ECO:0000313" key="3">
    <source>
        <dbReference type="Proteomes" id="UP000239711"/>
    </source>
</evidence>
<dbReference type="EMBL" id="PVBQ01000002">
    <property type="protein sequence ID" value="PRD48887.1"/>
    <property type="molecule type" value="Genomic_DNA"/>
</dbReference>
<dbReference type="Gene3D" id="2.80.10.50">
    <property type="match status" value="1"/>
</dbReference>
<dbReference type="GO" id="GO:0015629">
    <property type="term" value="C:actin cytoskeleton"/>
    <property type="evidence" value="ECO:0007669"/>
    <property type="project" value="TreeGrafter"/>
</dbReference>
<dbReference type="AlphaFoldDB" id="A0A2S9J814"/>
<dbReference type="GO" id="GO:0005737">
    <property type="term" value="C:cytoplasm"/>
    <property type="evidence" value="ECO:0007669"/>
    <property type="project" value="TreeGrafter"/>
</dbReference>
<dbReference type="InterPro" id="IPR010431">
    <property type="entry name" value="Fascin"/>
</dbReference>
<dbReference type="Proteomes" id="UP000239711">
    <property type="component" value="Unassembled WGS sequence"/>
</dbReference>
<gene>
    <name evidence="2" type="ORF">C5745_02810</name>
</gene>
<dbReference type="PANTHER" id="PTHR10551:SF9">
    <property type="entry name" value="FASCIN-2"/>
    <property type="match status" value="1"/>
</dbReference>
<dbReference type="GO" id="GO:0007163">
    <property type="term" value="P:establishment or maintenance of cell polarity"/>
    <property type="evidence" value="ECO:0007669"/>
    <property type="project" value="TreeGrafter"/>
</dbReference>
<keyword evidence="3" id="KW-1185">Reference proteome</keyword>
<protein>
    <submittedName>
        <fullName evidence="2">Lectin</fullName>
    </submittedName>
</protein>
<dbReference type="OrthoDB" id="9783748at2"/>
<sequence length="573" mass="62542">MKMIAVKKIGLYSLLIVALASCSKKEAAISPEKEAMANTKNITTDILRSPVGDVVGKLVVGYQGWFGAAGDGSAFNSWRHWAASGTPAPGNQMFELYPDTREYLTTFQTGYGNLGNGQPAKLFSSWTSQTVAKHFQWMQQYGIDCAAIQRFGNYLYVDSRDKAFRDGIVAKARNQAENYDRKFYIMYDISGWNSFQAEIKTDWTNAMQVHTNSTAYAKQNGKPVVCIWGIGVSGRPGDVTSWTDVINWFKAQGCYVIAGTARGWRTDATNMAAYHAADMITPWSVGTFSNLAEADTYASVMQADVAYLDSRGQDYQPVAFPGFAWSNWKPGTAQNMIPRLHGDFMWRQFANIRVKGIPSAYVAMFDEYDEATAIAKAAENSSMIPTNQYFLTLDADGIACSADFYLRLTGDGARMIKQQIPHTSTHPTAHVQASTSTKKLIVGSTVSLTALVNGKYVCADDGGNSPLIADRTSAGQWEKFTIVDAGNGKIALRSLANNQYVCADNGGASPLIANRTVIGSYETFTEVDAGNGNIGLLADVNNKYVCADNSGNSPLIANRTSVDEWESFIVTTY</sequence>
<dbReference type="CDD" id="cd11576">
    <property type="entry name" value="GH99_GH71_like_2"/>
    <property type="match status" value="1"/>
</dbReference>
<dbReference type="PANTHER" id="PTHR10551">
    <property type="entry name" value="FASCIN"/>
    <property type="match status" value="1"/>
</dbReference>